<dbReference type="OrthoDB" id="5597783at2759"/>
<protein>
    <recommendedName>
        <fullName evidence="2">HTH APSES-type domain-containing protein</fullName>
    </recommendedName>
</protein>
<feature type="region of interest" description="Disordered" evidence="1">
    <location>
        <begin position="148"/>
        <end position="335"/>
    </location>
</feature>
<feature type="compositionally biased region" description="Acidic residues" evidence="1">
    <location>
        <begin position="1476"/>
        <end position="1495"/>
    </location>
</feature>
<feature type="compositionally biased region" description="Acidic residues" evidence="1">
    <location>
        <begin position="1298"/>
        <end position="1319"/>
    </location>
</feature>
<dbReference type="PROSITE" id="PS51299">
    <property type="entry name" value="HTH_APSES"/>
    <property type="match status" value="1"/>
</dbReference>
<feature type="region of interest" description="Disordered" evidence="1">
    <location>
        <begin position="1251"/>
        <end position="1320"/>
    </location>
</feature>
<dbReference type="InterPro" id="IPR003163">
    <property type="entry name" value="Tscrpt_reg_HTH_APSES-type"/>
</dbReference>
<feature type="compositionally biased region" description="Polar residues" evidence="1">
    <location>
        <begin position="653"/>
        <end position="664"/>
    </location>
</feature>
<dbReference type="InterPro" id="IPR057511">
    <property type="entry name" value="WH_GDS1"/>
</dbReference>
<feature type="compositionally biased region" description="Acidic residues" evidence="1">
    <location>
        <begin position="856"/>
        <end position="870"/>
    </location>
</feature>
<dbReference type="InterPro" id="IPR036887">
    <property type="entry name" value="HTH_APSES_sf"/>
</dbReference>
<feature type="region of interest" description="Disordered" evidence="1">
    <location>
        <begin position="360"/>
        <end position="434"/>
    </location>
</feature>
<feature type="compositionally biased region" description="Polar residues" evidence="1">
    <location>
        <begin position="824"/>
        <end position="843"/>
    </location>
</feature>
<feature type="region of interest" description="Disordered" evidence="1">
    <location>
        <begin position="1413"/>
        <end position="1495"/>
    </location>
</feature>
<name>A0A168QIR8_ABSGL</name>
<feature type="compositionally biased region" description="Basic and acidic residues" evidence="1">
    <location>
        <begin position="1442"/>
        <end position="1461"/>
    </location>
</feature>
<feature type="compositionally biased region" description="Acidic residues" evidence="1">
    <location>
        <begin position="639"/>
        <end position="648"/>
    </location>
</feature>
<feature type="compositionally biased region" description="Low complexity" evidence="1">
    <location>
        <begin position="157"/>
        <end position="168"/>
    </location>
</feature>
<feature type="region of interest" description="Disordered" evidence="1">
    <location>
        <begin position="121"/>
        <end position="140"/>
    </location>
</feature>
<evidence type="ECO:0000313" key="4">
    <source>
        <dbReference type="Proteomes" id="UP000078561"/>
    </source>
</evidence>
<accession>A0A168QIR8</accession>
<feature type="region of interest" description="Disordered" evidence="1">
    <location>
        <begin position="992"/>
        <end position="1026"/>
    </location>
</feature>
<feature type="compositionally biased region" description="Low complexity" evidence="1">
    <location>
        <begin position="256"/>
        <end position="268"/>
    </location>
</feature>
<feature type="region of interest" description="Disordered" evidence="1">
    <location>
        <begin position="546"/>
        <end position="665"/>
    </location>
</feature>
<feature type="region of interest" description="Disordered" evidence="1">
    <location>
        <begin position="802"/>
        <end position="906"/>
    </location>
</feature>
<sequence>MDYPAPYITNTWSQLFRAVGSETIQTPPVVENFSSSCGRKVTPLTKQGSSRPTRRKPALPNIHPDDAKDKVFTAILKALLKKGNKPSSPKELANDIVKHKYATLGGATPFATVSSRISQHFKRAAEHNPPRAPLLVKHVDQRHSRKINYSLMTPGDSKSSSPSSSQPEPSKPPLSPTMNHHGHHPLAQHNDRPPVSPVSSSSSSASSSPLSSPQEEEFNEKLSDVSSDEKQPYRKNNKASTDDQQQQHYLRSVSHPTSKSTPLSTRSSSLRRRRRRRSIRDSSPGAIDHHQSDSDHDSPEPKRNRRPSSVAHLPSFSDMDPSAKDSNTVEDDDSEADYSDYYEEMMKGDETMAHIEISRRRSSVFRRPSIANPGSTANNSHHHNQPNNTTNNNSTTSNTTTVTSSSPTNTAAGATATSTTTTSATSTDSPKLVGRKLSLPLNGLLGDNEFWTPYTFEQDLNSDSMFLPEHHTTAASHHHHHQQVPLNIGAPESISETELELYFGGPSVSNNLDSARTSRKSFCTLSNGKEASLLHQALLANSARGRRLAVESTGSEDDEDDENDENDTEVQSPMRRRSWPLTSHQSAPDESPFVFPPLADRQATTAPVHEQVKEEGHEQQQQQQQQQQEEEQQQRQPDEETTVAEQPEESAQKESTPISKSYSENGHHFTITKKLMGNLECYELDSPDDIPDTKVLRFIASNDGASEHVALRTRHADAAKQEQRRNSQYFYLVEGCINATQLRKAARPVLGKGTFDTAAEVDHGRLVVTISKGPIECRGAWVTLGRARELVDEFEIESSPGLARLLGDDPMGDNQHSERRKSSTHSSIGPTSPTSLVSASTPPTKIGTLSAPASSDEADDDEFVQFEEDDKVPAPNNHDQPAAAITTTPTIVTSPPPPPTTEPLTTEPTNVQNMNLSAFQQLTASIPGFNNLTPTLDLARSFASYMQAVAKATSSPGSATSQSATTSPSLAFDLKSALARFPALDALLKKESTSTAASPHPNTTQSMPTSPTSSSPAHSSKIYPTTPTNPPMYITVIDNVTVCVATLSVPRENGDKTYTVLRRLDTGFVNGTSLLTAGGIDTERERSMILSFEMERIRIPNKGSDLCGTWIPLRRAQELAVTCSIQNRLGPFLSDRVESYFSSTIPITRGPSGVRSGKPLARIRRTPSGTDLTGKASLQMMSAAANEATSAQQKQQPSSSTQLQQLLLSHPYKTLKLGGGDSSTSPLGMLKAPLLGSFDRTADLRHRRSISIITSQRSQSKLDNTSSNSSSSGGDGDGDKNDDTSTPPTAATSRDLDIDILNDDSVDDSDADTESDTDVNEVRQRMKRMRDAAIDAMETGHSMEELLSRASGPILHPLRPPMKRRRLFNIDEETPFRKPANFLPHGRRRPPAAVAHLGGGKLTASMIKKSASWNGSLPRNSMVVPGTKKSAMNAGAKRKKQRKDESVNHVVEHNQVVEKELPPVPEIPVVVTKPDQDEEDEEIDIGGSDDDDDVR</sequence>
<feature type="compositionally biased region" description="Polar residues" evidence="1">
    <location>
        <begin position="238"/>
        <end position="249"/>
    </location>
</feature>
<dbReference type="GO" id="GO:0003677">
    <property type="term" value="F:DNA binding"/>
    <property type="evidence" value="ECO:0007669"/>
    <property type="project" value="InterPro"/>
</dbReference>
<dbReference type="EMBL" id="LT554417">
    <property type="protein sequence ID" value="SAM04814.1"/>
    <property type="molecule type" value="Genomic_DNA"/>
</dbReference>
<feature type="domain" description="HTH APSES-type" evidence="2">
    <location>
        <begin position="1036"/>
        <end position="1144"/>
    </location>
</feature>
<feature type="compositionally biased region" description="Low complexity" evidence="1">
    <location>
        <begin position="1251"/>
        <end position="1272"/>
    </location>
</feature>
<feature type="compositionally biased region" description="Low complexity" evidence="1">
    <location>
        <begin position="1001"/>
        <end position="1020"/>
    </location>
</feature>
<dbReference type="OMA" id="TRIISAC"/>
<keyword evidence="4" id="KW-1185">Reference proteome</keyword>
<proteinExistence type="predicted"/>
<dbReference type="STRING" id="4829.A0A168QIR8"/>
<feature type="compositionally biased region" description="Basic residues" evidence="1">
    <location>
        <begin position="269"/>
        <end position="278"/>
    </location>
</feature>
<dbReference type="Pfam" id="PF25318">
    <property type="entry name" value="WHD_GDS1"/>
    <property type="match status" value="1"/>
</dbReference>
<feature type="compositionally biased region" description="Acidic residues" evidence="1">
    <location>
        <begin position="554"/>
        <end position="568"/>
    </location>
</feature>
<dbReference type="Proteomes" id="UP000078561">
    <property type="component" value="Unassembled WGS sequence"/>
</dbReference>
<reference evidence="3" key="1">
    <citation type="submission" date="2016-04" db="EMBL/GenBank/DDBJ databases">
        <authorList>
            <person name="Evans L.H."/>
            <person name="Alamgir A."/>
            <person name="Owens N."/>
            <person name="Weber N.D."/>
            <person name="Virtaneva K."/>
            <person name="Barbian K."/>
            <person name="Babar A."/>
            <person name="Rosenke K."/>
        </authorList>
    </citation>
    <scope>NUCLEOTIDE SEQUENCE [LARGE SCALE GENOMIC DNA]</scope>
    <source>
        <strain evidence="3">CBS 101.48</strain>
    </source>
</reference>
<evidence type="ECO:0000313" key="3">
    <source>
        <dbReference type="EMBL" id="SAM04814.1"/>
    </source>
</evidence>
<gene>
    <name evidence="3" type="primary">ABSGL_10680.1 scaffold 12033</name>
</gene>
<feature type="compositionally biased region" description="Low complexity" evidence="1">
    <location>
        <begin position="385"/>
        <end position="429"/>
    </location>
</feature>
<dbReference type="SUPFAM" id="SSF54616">
    <property type="entry name" value="DNA-binding domain of Mlu1-box binding protein MBP1"/>
    <property type="match status" value="1"/>
</dbReference>
<organism evidence="3">
    <name type="scientific">Absidia glauca</name>
    <name type="common">Pin mould</name>
    <dbReference type="NCBI Taxonomy" id="4829"/>
    <lineage>
        <taxon>Eukaryota</taxon>
        <taxon>Fungi</taxon>
        <taxon>Fungi incertae sedis</taxon>
        <taxon>Mucoromycota</taxon>
        <taxon>Mucoromycotina</taxon>
        <taxon>Mucoromycetes</taxon>
        <taxon>Mucorales</taxon>
        <taxon>Cunninghamellaceae</taxon>
        <taxon>Absidia</taxon>
    </lineage>
</organism>
<feature type="compositionally biased region" description="Low complexity" evidence="1">
    <location>
        <begin position="197"/>
        <end position="213"/>
    </location>
</feature>
<dbReference type="InParanoid" id="A0A168QIR8"/>
<feature type="region of interest" description="Disordered" evidence="1">
    <location>
        <begin position="40"/>
        <end position="65"/>
    </location>
</feature>
<evidence type="ECO:0000256" key="1">
    <source>
        <dbReference type="SAM" id="MobiDB-lite"/>
    </source>
</evidence>
<feature type="compositionally biased region" description="Basic and acidic residues" evidence="1">
    <location>
        <begin position="287"/>
        <end position="302"/>
    </location>
</feature>
<feature type="region of interest" description="Disordered" evidence="1">
    <location>
        <begin position="1151"/>
        <end position="1173"/>
    </location>
</feature>
<dbReference type="Gene3D" id="3.10.260.10">
    <property type="entry name" value="Transcription regulator HTH, APSES-type DNA-binding domain"/>
    <property type="match status" value="2"/>
</dbReference>
<evidence type="ECO:0000259" key="2">
    <source>
        <dbReference type="PROSITE" id="PS51299"/>
    </source>
</evidence>
<feature type="compositionally biased region" description="Basic and acidic residues" evidence="1">
    <location>
        <begin position="219"/>
        <end position="232"/>
    </location>
</feature>